<reference evidence="1 2" key="1">
    <citation type="submission" date="2020-04" db="EMBL/GenBank/DDBJ databases">
        <title>A novel species of genus Lactobacillus that was isolated from fermented food Zha-chili.</title>
        <authorList>
            <person name="Zhang Z."/>
        </authorList>
    </citation>
    <scope>NUCLEOTIDE SEQUENCE [LARGE SCALE GENOMIC DNA]</scope>
    <source>
        <strain evidence="2">HBUAS51383</strain>
    </source>
</reference>
<organism evidence="1 2">
    <name type="scientific">Secundilactobacillus angelensis</name>
    <dbReference type="NCBI Taxonomy" id="2722706"/>
    <lineage>
        <taxon>Bacteria</taxon>
        <taxon>Bacillati</taxon>
        <taxon>Bacillota</taxon>
        <taxon>Bacilli</taxon>
        <taxon>Lactobacillales</taxon>
        <taxon>Lactobacillaceae</taxon>
        <taxon>Secundilactobacillus</taxon>
    </lineage>
</organism>
<gene>
    <name evidence="1" type="ORF">HC026_03115</name>
</gene>
<evidence type="ECO:0000313" key="2">
    <source>
        <dbReference type="Proteomes" id="UP000763447"/>
    </source>
</evidence>
<evidence type="ECO:0000313" key="1">
    <source>
        <dbReference type="EMBL" id="NLR17909.1"/>
    </source>
</evidence>
<evidence type="ECO:0008006" key="3">
    <source>
        <dbReference type="Google" id="ProtNLM"/>
    </source>
</evidence>
<dbReference type="RefSeq" id="WP_168924534.1">
    <property type="nucleotide sequence ID" value="NZ_JAAXLJ010000004.1"/>
</dbReference>
<name>A0ABX1KVH8_9LACO</name>
<dbReference type="Proteomes" id="UP000763447">
    <property type="component" value="Unassembled WGS sequence"/>
</dbReference>
<comment type="caution">
    <text evidence="1">The sequence shown here is derived from an EMBL/GenBank/DDBJ whole genome shotgun (WGS) entry which is preliminary data.</text>
</comment>
<accession>A0ABX1KVH8</accession>
<keyword evidence="2" id="KW-1185">Reference proteome</keyword>
<dbReference type="EMBL" id="JAAXLJ010000004">
    <property type="protein sequence ID" value="NLR17909.1"/>
    <property type="molecule type" value="Genomic_DNA"/>
</dbReference>
<protein>
    <recommendedName>
        <fullName evidence="3">D-alanyl-D-alanine carboxypeptidase</fullName>
    </recommendedName>
</protein>
<proteinExistence type="predicted"/>
<sequence>MKLIKKLGLSLVIGGGLLFGLPVNQTTAHASTHLRYYENIPNQTVSVTNSNANVYNNGHLSRRVGTMRSYGTKVEAYYAAHVTKNGKASVYYKFRAGNRTGWVWHGYLKPSKPSNSSENYRQETLALFPGAIPDPALQKVANTASKLITSDSYEYFKYQLPSDEKTNFILLTTTGDGSLDSTFRNGKISYNQYATQNMNKTLSDPTEPFIPHNEHLTVNSFSGWKIAISKGSTRYPYAMFVLLTK</sequence>